<comment type="similarity">
    <text evidence="1">Belongs to the nitroreductase family.</text>
</comment>
<dbReference type="PANTHER" id="PTHR43673">
    <property type="entry name" value="NAD(P)H NITROREDUCTASE YDGI-RELATED"/>
    <property type="match status" value="1"/>
</dbReference>
<keyword evidence="2" id="KW-0560">Oxidoreductase</keyword>
<dbReference type="PANTHER" id="PTHR43673:SF10">
    <property type="entry name" value="NADH DEHYDROGENASE_NAD(P)H NITROREDUCTASE XCC3605-RELATED"/>
    <property type="match status" value="1"/>
</dbReference>
<comment type="caution">
    <text evidence="4">The sequence shown here is derived from an EMBL/GenBank/DDBJ whole genome shotgun (WGS) entry which is preliminary data.</text>
</comment>
<protein>
    <submittedName>
        <fullName evidence="4">Nitroreductase</fullName>
    </submittedName>
</protein>
<evidence type="ECO:0000259" key="3">
    <source>
        <dbReference type="Pfam" id="PF14512"/>
    </source>
</evidence>
<dbReference type="Proteomes" id="UP000579281">
    <property type="component" value="Unassembled WGS sequence"/>
</dbReference>
<evidence type="ECO:0000313" key="5">
    <source>
        <dbReference type="Proteomes" id="UP000579281"/>
    </source>
</evidence>
<keyword evidence="5" id="KW-1185">Reference proteome</keyword>
<sequence>MNINEILKRRSSIRNFDKREVSHNRLTQLVDAGNTSIPLYKDIDVQFRLIHQGAVFAKKIHGYAGYFGIVFDAPHYIVSVSERKEGFLENLGYRMEQLMIKAQEEKIGTCWTEVFHYHDKIKEVLNIRDETKVILAVTPVGYEKENFADKMIKQVEHQGIPRKEIEELIWGREWKAERASKWSERYKRIIDVVRLAPSWANQQPWKFVLHNENMILCVKKESIGGLLSVNMNRIDGGIVMLYFQLLAANEGVRGTWKKLSSIETANLRIPEKYEVVGIFKPIVAT</sequence>
<evidence type="ECO:0000256" key="1">
    <source>
        <dbReference type="ARBA" id="ARBA00007118"/>
    </source>
</evidence>
<dbReference type="Pfam" id="PF14512">
    <property type="entry name" value="TM1586_NiRdase"/>
    <property type="match status" value="1"/>
</dbReference>
<evidence type="ECO:0000256" key="2">
    <source>
        <dbReference type="ARBA" id="ARBA00023002"/>
    </source>
</evidence>
<dbReference type="InterPro" id="IPR000415">
    <property type="entry name" value="Nitroreductase-like"/>
</dbReference>
<dbReference type="GO" id="GO:0016491">
    <property type="term" value="F:oxidoreductase activity"/>
    <property type="evidence" value="ECO:0007669"/>
    <property type="project" value="UniProtKB-KW"/>
</dbReference>
<dbReference type="EMBL" id="JACHEN010000003">
    <property type="protein sequence ID" value="MBB6214635.1"/>
    <property type="molecule type" value="Genomic_DNA"/>
</dbReference>
<dbReference type="InterPro" id="IPR029478">
    <property type="entry name" value="TM1586_NiRdase"/>
</dbReference>
<accession>A0A841KWT3</accession>
<feature type="domain" description="Putative nitroreductase TM1586" evidence="3">
    <location>
        <begin position="2"/>
        <end position="246"/>
    </location>
</feature>
<dbReference type="Gene3D" id="3.40.109.10">
    <property type="entry name" value="NADH Oxidase"/>
    <property type="match status" value="1"/>
</dbReference>
<dbReference type="SUPFAM" id="SSF55469">
    <property type="entry name" value="FMN-dependent nitroreductase-like"/>
    <property type="match status" value="2"/>
</dbReference>
<evidence type="ECO:0000313" key="4">
    <source>
        <dbReference type="EMBL" id="MBB6214635.1"/>
    </source>
</evidence>
<proteinExistence type="inferred from homology"/>
<dbReference type="AlphaFoldDB" id="A0A841KWT3"/>
<gene>
    <name evidence="4" type="ORF">HNQ80_000718</name>
</gene>
<reference evidence="4 5" key="1">
    <citation type="submission" date="2020-08" db="EMBL/GenBank/DDBJ databases">
        <title>Genomic Encyclopedia of Type Strains, Phase IV (KMG-IV): sequencing the most valuable type-strain genomes for metagenomic binning, comparative biology and taxonomic classification.</title>
        <authorList>
            <person name="Goeker M."/>
        </authorList>
    </citation>
    <scope>NUCLEOTIDE SEQUENCE [LARGE SCALE GENOMIC DNA]</scope>
    <source>
        <strain evidence="4 5">DSM 103526</strain>
    </source>
</reference>
<dbReference type="Gene3D" id="3.40.109.30">
    <property type="entry name" value="putative nitroreductase (tm1586), domain 2"/>
    <property type="match status" value="1"/>
</dbReference>
<dbReference type="RefSeq" id="WP_184308253.1">
    <property type="nucleotide sequence ID" value="NZ_JACHEN010000003.1"/>
</dbReference>
<name>A0A841KWT3_9FIRM</name>
<organism evidence="4 5">
    <name type="scientific">Anaerosolibacter carboniphilus</name>
    <dbReference type="NCBI Taxonomy" id="1417629"/>
    <lineage>
        <taxon>Bacteria</taxon>
        <taxon>Bacillati</taxon>
        <taxon>Bacillota</taxon>
        <taxon>Clostridia</taxon>
        <taxon>Peptostreptococcales</taxon>
        <taxon>Thermotaleaceae</taxon>
        <taxon>Anaerosolibacter</taxon>
    </lineage>
</organism>